<gene>
    <name evidence="1" type="ORF">QIT00_19315</name>
</gene>
<dbReference type="RefSeq" id="WP_282536549.1">
    <property type="nucleotide sequence ID" value="NZ_JASCIS010000018.1"/>
</dbReference>
<protein>
    <submittedName>
        <fullName evidence="1">Uncharacterized protein</fullName>
    </submittedName>
</protein>
<organism evidence="1 2">
    <name type="scientific">Streptomyces luteolus</name>
    <dbReference type="NCBI Taxonomy" id="3043615"/>
    <lineage>
        <taxon>Bacteria</taxon>
        <taxon>Bacillati</taxon>
        <taxon>Actinomycetota</taxon>
        <taxon>Actinomycetes</taxon>
        <taxon>Kitasatosporales</taxon>
        <taxon>Streptomycetaceae</taxon>
        <taxon>Streptomyces</taxon>
    </lineage>
</organism>
<evidence type="ECO:0000313" key="1">
    <source>
        <dbReference type="EMBL" id="MDI3420677.1"/>
    </source>
</evidence>
<sequence>MHQSTMDHRLLGLEDVQAGREAPPLPQGGDEWFTTTPGKVLFQCEEEVIRLELRLQVWDGEAPLDGGAWDRGGDFVLDAPSGHLGQNLIAAGGAEAIDLPWPGRWRARASWKLSDVPFAYDEEADDLDDDAVSEPEAWLLVQFWPTAAT</sequence>
<reference evidence="1 2" key="1">
    <citation type="submission" date="2023-05" db="EMBL/GenBank/DDBJ databases">
        <title>Draft genome sequence of Streptomyces sp. B-S-A12 isolated from a cave soil in Thailand.</title>
        <authorList>
            <person name="Chamroensaksri N."/>
            <person name="Muangham S."/>
        </authorList>
    </citation>
    <scope>NUCLEOTIDE SEQUENCE [LARGE SCALE GENOMIC DNA]</scope>
    <source>
        <strain evidence="1 2">B-S-A12</strain>
    </source>
</reference>
<comment type="caution">
    <text evidence="1">The sequence shown here is derived from an EMBL/GenBank/DDBJ whole genome shotgun (WGS) entry which is preliminary data.</text>
</comment>
<dbReference type="EMBL" id="JASCIS010000018">
    <property type="protein sequence ID" value="MDI3420677.1"/>
    <property type="molecule type" value="Genomic_DNA"/>
</dbReference>
<keyword evidence="2" id="KW-1185">Reference proteome</keyword>
<evidence type="ECO:0000313" key="2">
    <source>
        <dbReference type="Proteomes" id="UP001237105"/>
    </source>
</evidence>
<accession>A0ABT6SYI4</accession>
<proteinExistence type="predicted"/>
<name>A0ABT6SYI4_9ACTN</name>
<dbReference type="Proteomes" id="UP001237105">
    <property type="component" value="Unassembled WGS sequence"/>
</dbReference>